<dbReference type="Proteomes" id="UP000598997">
    <property type="component" value="Unassembled WGS sequence"/>
</dbReference>
<evidence type="ECO:0000313" key="4">
    <source>
        <dbReference type="Proteomes" id="UP000598997"/>
    </source>
</evidence>
<dbReference type="RefSeq" id="WP_082924240.1">
    <property type="nucleotide sequence ID" value="NZ_BMIO01000006.1"/>
</dbReference>
<keyword evidence="4" id="KW-1185">Reference proteome</keyword>
<comment type="caution">
    <text evidence="3">The sequence shown here is derived from an EMBL/GenBank/DDBJ whole genome shotgun (WGS) entry which is preliminary data.</text>
</comment>
<evidence type="ECO:0000256" key="1">
    <source>
        <dbReference type="SAM" id="Phobius"/>
    </source>
</evidence>
<keyword evidence="1" id="KW-0812">Transmembrane</keyword>
<keyword evidence="1" id="KW-0472">Membrane</keyword>
<gene>
    <name evidence="3" type="ORF">GCM10010989_20880</name>
</gene>
<proteinExistence type="predicted"/>
<keyword evidence="1" id="KW-1133">Transmembrane helix</keyword>
<feature type="transmembrane region" description="Helical" evidence="1">
    <location>
        <begin position="124"/>
        <end position="143"/>
    </location>
</feature>
<dbReference type="AlphaFoldDB" id="A0A917DLN6"/>
<feature type="chain" id="PRO_5036999122" description="Fibronectin type-III domain-containing protein" evidence="2">
    <location>
        <begin position="34"/>
        <end position="149"/>
    </location>
</feature>
<name>A0A917DLN6_9SPHN</name>
<evidence type="ECO:0000256" key="2">
    <source>
        <dbReference type="SAM" id="SignalP"/>
    </source>
</evidence>
<feature type="signal peptide" evidence="2">
    <location>
        <begin position="1"/>
        <end position="33"/>
    </location>
</feature>
<sequence length="149" mass="15898">MLDFARFPEKHAVARARSVLAFLAILITTIAPAAAFASPPTFSPDMALASDSGQVDVQWQADGEVTLTMSETSRGTKLVYKGTDSRIFLSGLRDGDYELRLAGEDGSLSEPVVVEVRPQSLSRALFLVLIGALVTLGIVIVVLRGARHG</sequence>
<protein>
    <recommendedName>
        <fullName evidence="5">Fibronectin type-III domain-containing protein</fullName>
    </recommendedName>
</protein>
<reference evidence="3 4" key="1">
    <citation type="journal article" date="2014" name="Int. J. Syst. Evol. Microbiol.">
        <title>Complete genome sequence of Corynebacterium casei LMG S-19264T (=DSM 44701T), isolated from a smear-ripened cheese.</title>
        <authorList>
            <consortium name="US DOE Joint Genome Institute (JGI-PGF)"/>
            <person name="Walter F."/>
            <person name="Albersmeier A."/>
            <person name="Kalinowski J."/>
            <person name="Ruckert C."/>
        </authorList>
    </citation>
    <scope>NUCLEOTIDE SEQUENCE [LARGE SCALE GENOMIC DNA]</scope>
    <source>
        <strain evidence="3 4">CGMCC 1.15358</strain>
    </source>
</reference>
<evidence type="ECO:0000313" key="3">
    <source>
        <dbReference type="EMBL" id="GGD46472.1"/>
    </source>
</evidence>
<dbReference type="OrthoDB" id="7507694at2"/>
<evidence type="ECO:0008006" key="5">
    <source>
        <dbReference type="Google" id="ProtNLM"/>
    </source>
</evidence>
<organism evidence="3 4">
    <name type="scientific">Croceicoccus pelagius</name>
    <dbReference type="NCBI Taxonomy" id="1703341"/>
    <lineage>
        <taxon>Bacteria</taxon>
        <taxon>Pseudomonadati</taxon>
        <taxon>Pseudomonadota</taxon>
        <taxon>Alphaproteobacteria</taxon>
        <taxon>Sphingomonadales</taxon>
        <taxon>Erythrobacteraceae</taxon>
        <taxon>Croceicoccus</taxon>
    </lineage>
</organism>
<dbReference type="EMBL" id="BMIO01000006">
    <property type="protein sequence ID" value="GGD46472.1"/>
    <property type="molecule type" value="Genomic_DNA"/>
</dbReference>
<keyword evidence="2" id="KW-0732">Signal</keyword>
<accession>A0A917DLN6</accession>